<dbReference type="Proteomes" id="UP000051497">
    <property type="component" value="Unassembled WGS sequence"/>
</dbReference>
<sequence length="450" mass="48428">MSEQRKYFGTDGIRGRTGVPPITAEFALKLGWAVGQVLAQDGKGTVLIGKDTRISGYMLAAALEAGLIASGLDVYLLGPMPTPGIAYLTRSLGAQVGVVVSASHNPYYDNGIKFFSAEGKKLPDSIESKIESFLEKEMTTVSAQQIGRAKIRSDAAARYIEFCKSTFLKKYDLKGIKLVLDCANGATYHIAPHIFTELGAKVITINHQPDGFNINEECGSTAPESLQKAVIENKAELGIAFDGDGDRVIFVDHKGEVVDGDELLYIIARGYAVRGELNGGVVGTQMSNLGLENALAELSIPFIRTKVGDRYVMDALMQQGWCLGGEGSGHIICLNKTTTGDGIISALQVLGQICQSEQSLHELKKGMVKCAQVLLNVPVQSGQQVVQNERVQEACNKAQKALASEGRILLRPSGTEPLVRVMVEGEDRERIERVAQEIAAIVSEVAKETT</sequence>
<dbReference type="FunFam" id="3.40.120.10:FF:000003">
    <property type="entry name" value="Phosphoglucosamine mutase"/>
    <property type="match status" value="1"/>
</dbReference>
<gene>
    <name evidence="6 13" type="primary">glmM</name>
    <name evidence="14" type="ORF">HT99x_003505</name>
    <name evidence="13" type="ORF">HT99x_01018</name>
</gene>
<dbReference type="Gene3D" id="3.30.310.50">
    <property type="entry name" value="Alpha-D-phosphohexomutase, C-terminal domain"/>
    <property type="match status" value="1"/>
</dbReference>
<keyword evidence="15" id="KW-1185">Reference proteome</keyword>
<dbReference type="AlphaFoldDB" id="A0A0Q9YYQ1"/>
<dbReference type="Pfam" id="PF02878">
    <property type="entry name" value="PGM_PMM_I"/>
    <property type="match status" value="1"/>
</dbReference>
<evidence type="ECO:0000256" key="6">
    <source>
        <dbReference type="HAMAP-Rule" id="MF_01554"/>
    </source>
</evidence>
<evidence type="ECO:0000256" key="4">
    <source>
        <dbReference type="ARBA" id="ARBA00022842"/>
    </source>
</evidence>
<dbReference type="PRINTS" id="PR00509">
    <property type="entry name" value="PGMPMM"/>
</dbReference>
<comment type="caution">
    <text evidence="13">The sequence shown here is derived from an EMBL/GenBank/DDBJ whole genome shotgun (WGS) entry which is preliminary data.</text>
</comment>
<feature type="domain" description="Alpha-D-phosphohexomutase C-terminal" evidence="9">
    <location>
        <begin position="374"/>
        <end position="440"/>
    </location>
</feature>
<dbReference type="RefSeq" id="WP_075065649.1">
    <property type="nucleotide sequence ID" value="NZ_LKAJ02000001.1"/>
</dbReference>
<dbReference type="InterPro" id="IPR006352">
    <property type="entry name" value="GlmM_bact"/>
</dbReference>
<organism evidence="13">
    <name type="scientific">Candidatus Berkiella aquae</name>
    <dbReference type="NCBI Taxonomy" id="295108"/>
    <lineage>
        <taxon>Bacteria</taxon>
        <taxon>Pseudomonadati</taxon>
        <taxon>Pseudomonadota</taxon>
        <taxon>Gammaproteobacteria</taxon>
        <taxon>Candidatus Berkiellales</taxon>
        <taxon>Candidatus Berkiellaceae</taxon>
        <taxon>Candidatus Berkiella</taxon>
    </lineage>
</organism>
<feature type="domain" description="Alpha-D-phosphohexomutase alpha/beta/alpha" evidence="11">
    <location>
        <begin position="158"/>
        <end position="255"/>
    </location>
</feature>
<dbReference type="PANTHER" id="PTHR42946:SF1">
    <property type="entry name" value="PHOSPHOGLUCOMUTASE (ALPHA-D-GLUCOSE-1,6-BISPHOSPHATE-DEPENDENT)"/>
    <property type="match status" value="1"/>
</dbReference>
<comment type="PTM">
    <text evidence="6">Activated by phosphorylation.</text>
</comment>
<dbReference type="InterPro" id="IPR005841">
    <property type="entry name" value="Alpha-D-phosphohexomutase_SF"/>
</dbReference>
<dbReference type="InterPro" id="IPR036900">
    <property type="entry name" value="A-D-PHexomutase_C_sf"/>
</dbReference>
<evidence type="ECO:0000313" key="15">
    <source>
        <dbReference type="Proteomes" id="UP000051497"/>
    </source>
</evidence>
<keyword evidence="2 6" id="KW-0597">Phosphoprotein</keyword>
<evidence type="ECO:0000256" key="2">
    <source>
        <dbReference type="ARBA" id="ARBA00022553"/>
    </source>
</evidence>
<evidence type="ECO:0000256" key="5">
    <source>
        <dbReference type="ARBA" id="ARBA00023235"/>
    </source>
</evidence>
<evidence type="ECO:0000259" key="11">
    <source>
        <dbReference type="Pfam" id="PF02879"/>
    </source>
</evidence>
<feature type="modified residue" description="Phosphoserine" evidence="6">
    <location>
        <position position="103"/>
    </location>
</feature>
<dbReference type="NCBIfam" id="TIGR01455">
    <property type="entry name" value="glmM"/>
    <property type="match status" value="1"/>
</dbReference>
<dbReference type="Pfam" id="PF02880">
    <property type="entry name" value="PGM_PMM_III"/>
    <property type="match status" value="1"/>
</dbReference>
<dbReference type="PROSITE" id="PS00710">
    <property type="entry name" value="PGM_PMM"/>
    <property type="match status" value="1"/>
</dbReference>
<dbReference type="GO" id="GO:0005829">
    <property type="term" value="C:cytosol"/>
    <property type="evidence" value="ECO:0007669"/>
    <property type="project" value="TreeGrafter"/>
</dbReference>
<evidence type="ECO:0000259" key="12">
    <source>
        <dbReference type="Pfam" id="PF02880"/>
    </source>
</evidence>
<evidence type="ECO:0000256" key="1">
    <source>
        <dbReference type="ARBA" id="ARBA00010231"/>
    </source>
</evidence>
<reference evidence="13" key="1">
    <citation type="submission" date="2015-09" db="EMBL/GenBank/DDBJ databases">
        <title>Draft Genome Sequences of Two Novel Amoeba-resistant Intranuclear Bacteria, Candidatus Berkiella cookevillensis and Candidatus Berkiella aquae.</title>
        <authorList>
            <person name="Mehari Y.T."/>
            <person name="Arivett B.A."/>
            <person name="Farone A.L."/>
            <person name="Gunderson J.H."/>
            <person name="Farone M.B."/>
        </authorList>
    </citation>
    <scope>NUCLEOTIDE SEQUENCE [LARGE SCALE GENOMIC DNA]</scope>
    <source>
        <strain evidence="13">HT99</strain>
    </source>
</reference>
<dbReference type="HAMAP" id="MF_01554_B">
    <property type="entry name" value="GlmM_B"/>
    <property type="match status" value="1"/>
</dbReference>
<feature type="domain" description="Alpha-D-phosphohexomutase alpha/beta/alpha" evidence="10">
    <location>
        <begin position="5"/>
        <end position="138"/>
    </location>
</feature>
<reference evidence="14" key="2">
    <citation type="journal article" date="2016" name="Genome Announc.">
        <title>Draft Genome Sequences of Two Novel Amoeba-Resistant Intranuclear Bacteria, 'Candidatus Berkiella cookevillensis' and 'Candidatus Berkiella aquae'.</title>
        <authorList>
            <person name="Mehari Y.T."/>
            <person name="Arivett B.A."/>
            <person name="Farone A.L."/>
            <person name="Gunderson J.H."/>
            <person name="Farone M.B."/>
        </authorList>
    </citation>
    <scope>NUCLEOTIDE SEQUENCE</scope>
    <source>
        <strain evidence="14">HT99</strain>
    </source>
</reference>
<dbReference type="GO" id="GO:0000287">
    <property type="term" value="F:magnesium ion binding"/>
    <property type="evidence" value="ECO:0007669"/>
    <property type="project" value="UniProtKB-UniRule"/>
</dbReference>
<evidence type="ECO:0000256" key="8">
    <source>
        <dbReference type="RuleBase" id="RU004327"/>
    </source>
</evidence>
<dbReference type="Pfam" id="PF00408">
    <property type="entry name" value="PGM_PMM_IV"/>
    <property type="match status" value="1"/>
</dbReference>
<evidence type="ECO:0000256" key="3">
    <source>
        <dbReference type="ARBA" id="ARBA00022723"/>
    </source>
</evidence>
<accession>A0A0Q9YYQ1</accession>
<feature type="binding site" evidence="6">
    <location>
        <position position="242"/>
    </location>
    <ligand>
        <name>Mg(2+)</name>
        <dbReference type="ChEBI" id="CHEBI:18420"/>
    </ligand>
</feature>
<keyword evidence="5 6" id="KW-0413">Isomerase</keyword>
<dbReference type="InterPro" id="IPR016066">
    <property type="entry name" value="A-D-PHexomutase_CS"/>
</dbReference>
<dbReference type="PATRIC" id="fig|1590043.3.peg.1026"/>
<dbReference type="EMBL" id="LKAJ01000003">
    <property type="protein sequence ID" value="KRG21825.1"/>
    <property type="molecule type" value="Genomic_DNA"/>
</dbReference>
<feature type="active site" description="Phosphoserine intermediate" evidence="6">
    <location>
        <position position="103"/>
    </location>
</feature>
<protein>
    <recommendedName>
        <fullName evidence="6 8">Phosphoglucosamine mutase</fullName>
        <ecNumber evidence="6 8">5.4.2.10</ecNumber>
    </recommendedName>
</protein>
<name>A0A0Q9YYQ1_9GAMM</name>
<dbReference type="GO" id="GO:0009252">
    <property type="term" value="P:peptidoglycan biosynthetic process"/>
    <property type="evidence" value="ECO:0007669"/>
    <property type="project" value="UniProtKB-ARBA"/>
</dbReference>
<dbReference type="InterPro" id="IPR016055">
    <property type="entry name" value="A-D-PHexomutase_a/b/a-I/II/III"/>
</dbReference>
<proteinExistence type="inferred from homology"/>
<evidence type="ECO:0000259" key="9">
    <source>
        <dbReference type="Pfam" id="PF00408"/>
    </source>
</evidence>
<dbReference type="EMBL" id="LKAJ02000001">
    <property type="protein sequence ID" value="MCS5710484.1"/>
    <property type="molecule type" value="Genomic_DNA"/>
</dbReference>
<evidence type="ECO:0000313" key="13">
    <source>
        <dbReference type="EMBL" id="KRG21825.1"/>
    </source>
</evidence>
<evidence type="ECO:0000313" key="14">
    <source>
        <dbReference type="EMBL" id="MCS5710484.1"/>
    </source>
</evidence>
<dbReference type="EC" id="5.4.2.10" evidence="6 8"/>
<keyword evidence="3 6" id="KW-0479">Metal-binding</keyword>
<feature type="binding site" description="via phosphate group" evidence="6">
    <location>
        <position position="103"/>
    </location>
    <ligand>
        <name>Mg(2+)</name>
        <dbReference type="ChEBI" id="CHEBI:18420"/>
    </ligand>
</feature>
<dbReference type="InterPro" id="IPR005845">
    <property type="entry name" value="A-D-PHexomutase_a/b/a-II"/>
</dbReference>
<dbReference type="InterPro" id="IPR005844">
    <property type="entry name" value="A-D-PHexomutase_a/b/a-I"/>
</dbReference>
<dbReference type="Gene3D" id="3.40.120.10">
    <property type="entry name" value="Alpha-D-Glucose-1,6-Bisphosphate, subunit A, domain 3"/>
    <property type="match status" value="3"/>
</dbReference>
<comment type="cofactor">
    <cofactor evidence="6">
        <name>Mg(2+)</name>
        <dbReference type="ChEBI" id="CHEBI:18420"/>
    </cofactor>
    <text evidence="6">Binds 1 Mg(2+) ion per subunit.</text>
</comment>
<dbReference type="GO" id="GO:0008966">
    <property type="term" value="F:phosphoglucosamine mutase activity"/>
    <property type="evidence" value="ECO:0007669"/>
    <property type="project" value="UniProtKB-UniRule"/>
</dbReference>
<comment type="catalytic activity">
    <reaction evidence="6 8">
        <text>alpha-D-glucosamine 1-phosphate = D-glucosamine 6-phosphate</text>
        <dbReference type="Rhea" id="RHEA:23424"/>
        <dbReference type="ChEBI" id="CHEBI:58516"/>
        <dbReference type="ChEBI" id="CHEBI:58725"/>
        <dbReference type="EC" id="5.4.2.10"/>
    </reaction>
</comment>
<keyword evidence="4 6" id="KW-0460">Magnesium</keyword>
<feature type="domain" description="Alpha-D-phosphohexomutase alpha/beta/alpha" evidence="12">
    <location>
        <begin position="259"/>
        <end position="367"/>
    </location>
</feature>
<dbReference type="InterPro" id="IPR005843">
    <property type="entry name" value="A-D-PHexomutase_C"/>
</dbReference>
<dbReference type="STRING" id="295108.HT99x_01018"/>
<feature type="binding site" evidence="6">
    <location>
        <position position="246"/>
    </location>
    <ligand>
        <name>Mg(2+)</name>
        <dbReference type="ChEBI" id="CHEBI:18420"/>
    </ligand>
</feature>
<dbReference type="CDD" id="cd05802">
    <property type="entry name" value="GlmM"/>
    <property type="match status" value="1"/>
</dbReference>
<dbReference type="InterPro" id="IPR005846">
    <property type="entry name" value="A-D-PHexomutase_a/b/a-III"/>
</dbReference>
<dbReference type="InterPro" id="IPR050060">
    <property type="entry name" value="Phosphoglucosamine_mutase"/>
</dbReference>
<dbReference type="GO" id="GO:0006048">
    <property type="term" value="P:UDP-N-acetylglucosamine biosynthetic process"/>
    <property type="evidence" value="ECO:0007669"/>
    <property type="project" value="TreeGrafter"/>
</dbReference>
<dbReference type="NCBIfam" id="NF008139">
    <property type="entry name" value="PRK10887.1"/>
    <property type="match status" value="1"/>
</dbReference>
<reference evidence="14" key="3">
    <citation type="submission" date="2021-06" db="EMBL/GenBank/DDBJ databases">
        <title>Genomic Description and Analysis of Intracellular Bacteria, Candidatus Berkiella cookevillensis and Candidatus Berkiella aquae.</title>
        <authorList>
            <person name="Kidane D.T."/>
            <person name="Mehari Y.T."/>
            <person name="Rice F.C."/>
            <person name="Arivett B.A."/>
            <person name="Farone A.L."/>
            <person name="Berk S.G."/>
            <person name="Farone M.B."/>
        </authorList>
    </citation>
    <scope>NUCLEOTIDE SEQUENCE</scope>
    <source>
        <strain evidence="14">HT99</strain>
    </source>
</reference>
<evidence type="ECO:0000256" key="7">
    <source>
        <dbReference type="RuleBase" id="RU004326"/>
    </source>
</evidence>
<comment type="similarity">
    <text evidence="1 6 7">Belongs to the phosphohexose mutase family.</text>
</comment>
<dbReference type="SUPFAM" id="SSF55957">
    <property type="entry name" value="Phosphoglucomutase, C-terminal domain"/>
    <property type="match status" value="1"/>
</dbReference>
<evidence type="ECO:0000259" key="10">
    <source>
        <dbReference type="Pfam" id="PF02878"/>
    </source>
</evidence>
<dbReference type="GO" id="GO:0005975">
    <property type="term" value="P:carbohydrate metabolic process"/>
    <property type="evidence" value="ECO:0007669"/>
    <property type="project" value="InterPro"/>
</dbReference>
<dbReference type="Pfam" id="PF02879">
    <property type="entry name" value="PGM_PMM_II"/>
    <property type="match status" value="1"/>
</dbReference>
<dbReference type="PANTHER" id="PTHR42946">
    <property type="entry name" value="PHOSPHOHEXOSE MUTASE"/>
    <property type="match status" value="1"/>
</dbReference>
<dbReference type="GO" id="GO:0004615">
    <property type="term" value="F:phosphomannomutase activity"/>
    <property type="evidence" value="ECO:0007669"/>
    <property type="project" value="TreeGrafter"/>
</dbReference>
<comment type="function">
    <text evidence="6 8">Catalyzes the conversion of glucosamine-6-phosphate to glucosamine-1-phosphate.</text>
</comment>
<dbReference type="FunFam" id="3.30.310.50:FF:000001">
    <property type="entry name" value="Phosphoglucosamine mutase"/>
    <property type="match status" value="1"/>
</dbReference>
<dbReference type="FunFam" id="3.40.120.10:FF:000001">
    <property type="entry name" value="Phosphoglucosamine mutase"/>
    <property type="match status" value="1"/>
</dbReference>
<dbReference type="OrthoDB" id="9803322at2"/>
<feature type="binding site" evidence="6">
    <location>
        <position position="244"/>
    </location>
    <ligand>
        <name>Mg(2+)</name>
        <dbReference type="ChEBI" id="CHEBI:18420"/>
    </ligand>
</feature>
<dbReference type="SUPFAM" id="SSF53738">
    <property type="entry name" value="Phosphoglucomutase, first 3 domains"/>
    <property type="match status" value="3"/>
</dbReference>